<name>A0A0F5VB82_9GAMM</name>
<gene>
    <name evidence="1" type="ORF">KY46_16585</name>
</gene>
<dbReference type="Proteomes" id="UP000033633">
    <property type="component" value="Unassembled WGS sequence"/>
</dbReference>
<dbReference type="PATRIC" id="fig|265726.11.peg.1582"/>
<proteinExistence type="predicted"/>
<dbReference type="RefSeq" id="WP_046221740.1">
    <property type="nucleotide sequence ID" value="NZ_JWYV01000016.1"/>
</dbReference>
<comment type="caution">
    <text evidence="1">The sequence shown here is derived from an EMBL/GenBank/DDBJ whole genome shotgun (WGS) entry which is preliminary data.</text>
</comment>
<keyword evidence="2" id="KW-1185">Reference proteome</keyword>
<organism evidence="1 2">
    <name type="scientific">Photobacterium halotolerans</name>
    <dbReference type="NCBI Taxonomy" id="265726"/>
    <lineage>
        <taxon>Bacteria</taxon>
        <taxon>Pseudomonadati</taxon>
        <taxon>Pseudomonadota</taxon>
        <taxon>Gammaproteobacteria</taxon>
        <taxon>Vibrionales</taxon>
        <taxon>Vibrionaceae</taxon>
        <taxon>Photobacterium</taxon>
    </lineage>
</organism>
<sequence>MDSKEKEAGILQALAERLESQRLPRALAMKKRVDDGDTLNELDIQFLKEVLDDAQRLMPIVERHPEWQNLAASLINLYQEITSKALENETHQKGKP</sequence>
<protein>
    <submittedName>
        <fullName evidence="1">Uncharacterized protein</fullName>
    </submittedName>
</protein>
<evidence type="ECO:0000313" key="2">
    <source>
        <dbReference type="Proteomes" id="UP000033633"/>
    </source>
</evidence>
<dbReference type="AlphaFoldDB" id="A0A0F5VB82"/>
<accession>A0A0F5VB82</accession>
<dbReference type="OrthoDB" id="6025396at2"/>
<dbReference type="EMBL" id="JWYV01000016">
    <property type="protein sequence ID" value="KKC98744.1"/>
    <property type="molecule type" value="Genomic_DNA"/>
</dbReference>
<dbReference type="STRING" id="265726.KY46_16585"/>
<reference evidence="1 2" key="1">
    <citation type="submission" date="2014-12" db="EMBL/GenBank/DDBJ databases">
        <title>Mercury Reductase activity and rhizosphere competence traits in the genome of root associated Photobacterium halotolerans MELD1.</title>
        <authorList>
            <person name="Mathew D.C."/>
            <person name="Huang C.-C."/>
        </authorList>
    </citation>
    <scope>NUCLEOTIDE SEQUENCE [LARGE SCALE GENOMIC DNA]</scope>
    <source>
        <strain evidence="1 2">MELD1</strain>
    </source>
</reference>
<evidence type="ECO:0000313" key="1">
    <source>
        <dbReference type="EMBL" id="KKC98744.1"/>
    </source>
</evidence>